<proteinExistence type="predicted"/>
<dbReference type="SMART" id="SM00369">
    <property type="entry name" value="LRR_TYP"/>
    <property type="match status" value="14"/>
</dbReference>
<feature type="transmembrane region" description="Helical" evidence="4">
    <location>
        <begin position="621"/>
        <end position="642"/>
    </location>
</feature>
<dbReference type="SUPFAM" id="SSF52058">
    <property type="entry name" value="L domain-like"/>
    <property type="match status" value="1"/>
</dbReference>
<feature type="region of interest" description="Disordered" evidence="3">
    <location>
        <begin position="292"/>
        <end position="322"/>
    </location>
</feature>
<reference evidence="6 7" key="1">
    <citation type="journal article" date="2011" name="Proc. Natl. Acad. Sci. U.S.A.">
        <title>Genetic diversity and population structure of the endangered marsupial Sarcophilus harrisii (Tasmanian devil).</title>
        <authorList>
            <person name="Miller W."/>
            <person name="Hayes V.M."/>
            <person name="Ratan A."/>
            <person name="Petersen D.C."/>
            <person name="Wittekindt N.E."/>
            <person name="Miller J."/>
            <person name="Walenz B."/>
            <person name="Knight J."/>
            <person name="Qi J."/>
            <person name="Zhao F."/>
            <person name="Wang Q."/>
            <person name="Bedoya-Reina O.C."/>
            <person name="Katiyar N."/>
            <person name="Tomsho L.P."/>
            <person name="Kasson L.M."/>
            <person name="Hardie R.A."/>
            <person name="Woodbridge P."/>
            <person name="Tindall E.A."/>
            <person name="Bertelsen M.F."/>
            <person name="Dixon D."/>
            <person name="Pyecroft S."/>
            <person name="Helgen K.M."/>
            <person name="Lesk A.M."/>
            <person name="Pringle T.H."/>
            <person name="Patterson N."/>
            <person name="Zhang Y."/>
            <person name="Kreiss A."/>
            <person name="Woods G.M."/>
            <person name="Jones M.E."/>
            <person name="Schuster S.C."/>
        </authorList>
    </citation>
    <scope>NUCLEOTIDE SEQUENCE [LARGE SCALE GENOMIC DNA]</scope>
</reference>
<evidence type="ECO:0008006" key="8">
    <source>
        <dbReference type="Google" id="ProtNLM"/>
    </source>
</evidence>
<dbReference type="InterPro" id="IPR003591">
    <property type="entry name" value="Leu-rich_rpt_typical-subtyp"/>
</dbReference>
<dbReference type="FunCoup" id="G3VZ70">
    <property type="interactions" value="189"/>
</dbReference>
<dbReference type="Pfam" id="PF00560">
    <property type="entry name" value="LRR_1"/>
    <property type="match status" value="1"/>
</dbReference>
<evidence type="ECO:0000256" key="4">
    <source>
        <dbReference type="SAM" id="Phobius"/>
    </source>
</evidence>
<dbReference type="PANTHER" id="PTHR45712">
    <property type="entry name" value="AGAP008170-PA"/>
    <property type="match status" value="1"/>
</dbReference>
<evidence type="ECO:0000313" key="7">
    <source>
        <dbReference type="Proteomes" id="UP000007648"/>
    </source>
</evidence>
<keyword evidence="4" id="KW-0472">Membrane</keyword>
<dbReference type="InParanoid" id="G3VZ70"/>
<name>G3VZ70_SARHA</name>
<feature type="compositionally biased region" description="Basic and acidic residues" evidence="3">
    <location>
        <begin position="658"/>
        <end position="682"/>
    </location>
</feature>
<keyword evidence="4" id="KW-0812">Transmembrane</keyword>
<dbReference type="InterPro" id="IPR032675">
    <property type="entry name" value="LRR_dom_sf"/>
</dbReference>
<evidence type="ECO:0000256" key="2">
    <source>
        <dbReference type="ARBA" id="ARBA00022737"/>
    </source>
</evidence>
<dbReference type="AlphaFoldDB" id="G3VZ70"/>
<dbReference type="Pfam" id="PF12799">
    <property type="entry name" value="LRR_4"/>
    <property type="match status" value="1"/>
</dbReference>
<dbReference type="SUPFAM" id="SSF52047">
    <property type="entry name" value="RNI-like"/>
    <property type="match status" value="1"/>
</dbReference>
<dbReference type="InterPro" id="IPR050333">
    <property type="entry name" value="SLRP"/>
</dbReference>
<dbReference type="KEGG" id="shr:100934041"/>
<keyword evidence="2" id="KW-0677">Repeat</keyword>
<evidence type="ECO:0000256" key="3">
    <source>
        <dbReference type="SAM" id="MobiDB-lite"/>
    </source>
</evidence>
<feature type="signal peptide" evidence="5">
    <location>
        <begin position="1"/>
        <end position="34"/>
    </location>
</feature>
<sequence length="682" mass="74629">MSMASQVASGTGPSSLGLSLLLLLLHLSPEGISGHSASLPPGCLMMGLLKASCQGLGLRTFPTALPLTVAHLDLSHNRLQVLQDNATRDQPDLRHLDLRGNQLEGLAPGSLLPLRWLHALVLAGNSLNRRYVSNSQALWPLSHLRLLDLSANHLESDMVSFYVANRSSLWSLDLSNNLITRLARSTFLGAPKLLDIDLSDNYILQIEAGAFEGLLQLRELSLARNSLHCISDFSLRALWRLNLSFNALQFFATEEGNWSYQLQVLDLSHNQLRAMPTPLALPHLHHLNLSDNRLTSLGPHSPSSPRDPEMVPTQSASDPAADLPELTDLDLSRNQLDRLPVGFLSQLSALQRLSMGWNCLQNMSVQQPGPGPPLLSLRSLDLQGNRIQTFPSWVFEILPGLRALDLGDNELQLCARPEAGRAGPFQGLRQPFGSAFHLKHLSLSRNGLRRLCATRLPPALLFSLDLSGNPGLALVPGDFRGLQHSLHELSLRGNGMASAHLGLPCLWELRALDLSGNQLASLPQSLNCSPSLHSLDLRRNLLQALDTEVLGAHLRSVFLAGNPFLCCSLGWLATLASANVSVPDSEEAWCVYPGGERGSRAPLARDHSHLCNRWQWRGTQAGWVLLAVIGLFLGSCGATALLQNSGKLPWARQLRARPKPEPEHKPTLGRESVVERREPEQK</sequence>
<dbReference type="InterPro" id="IPR001611">
    <property type="entry name" value="Leu-rich_rpt"/>
</dbReference>
<dbReference type="PANTHER" id="PTHR45712:SF22">
    <property type="entry name" value="INSULIN-LIKE GROWTH FACTOR-BINDING PROTEIN COMPLEX ACID LABILE SUBUNIT"/>
    <property type="match status" value="1"/>
</dbReference>
<feature type="region of interest" description="Disordered" evidence="3">
    <location>
        <begin position="655"/>
        <end position="682"/>
    </location>
</feature>
<accession>G3VZ70</accession>
<dbReference type="RefSeq" id="XP_003775016.2">
    <property type="nucleotide sequence ID" value="XM_003774968.2"/>
</dbReference>
<dbReference type="OrthoDB" id="8195690at2759"/>
<reference evidence="6" key="2">
    <citation type="submission" date="2025-08" db="UniProtKB">
        <authorList>
            <consortium name="Ensembl"/>
        </authorList>
    </citation>
    <scope>IDENTIFICATION</scope>
</reference>
<keyword evidence="7" id="KW-1185">Reference proteome</keyword>
<evidence type="ECO:0000256" key="1">
    <source>
        <dbReference type="ARBA" id="ARBA00022614"/>
    </source>
</evidence>
<evidence type="ECO:0000313" key="6">
    <source>
        <dbReference type="Ensembl" id="ENSSHAP00000008475.2"/>
    </source>
</evidence>
<gene>
    <name evidence="6" type="primary">LOC100934041</name>
</gene>
<dbReference type="HOGENOM" id="CLU_024194_1_0_1"/>
<dbReference type="InterPro" id="IPR025875">
    <property type="entry name" value="Leu-rich_rpt_4"/>
</dbReference>
<dbReference type="GeneID" id="100934041"/>
<reference evidence="6" key="3">
    <citation type="submission" date="2025-09" db="UniProtKB">
        <authorList>
            <consortium name="Ensembl"/>
        </authorList>
    </citation>
    <scope>IDENTIFICATION</scope>
</reference>
<dbReference type="SMART" id="SM00364">
    <property type="entry name" value="LRR_BAC"/>
    <property type="match status" value="8"/>
</dbReference>
<dbReference type="PROSITE" id="PS51450">
    <property type="entry name" value="LRR"/>
    <property type="match status" value="6"/>
</dbReference>
<protein>
    <recommendedName>
        <fullName evidence="8">Leucine rich repeat containing 32</fullName>
    </recommendedName>
</protein>
<evidence type="ECO:0000256" key="5">
    <source>
        <dbReference type="SAM" id="SignalP"/>
    </source>
</evidence>
<dbReference type="Pfam" id="PF13855">
    <property type="entry name" value="LRR_8"/>
    <property type="match status" value="2"/>
</dbReference>
<dbReference type="GeneTree" id="ENSGT00940000164773"/>
<dbReference type="Ensembl" id="ENSSHAT00000008544.2">
    <property type="protein sequence ID" value="ENSSHAP00000008475.2"/>
    <property type="gene ID" value="ENSSHAG00000007341.2"/>
</dbReference>
<keyword evidence="5" id="KW-0732">Signal</keyword>
<dbReference type="PRINTS" id="PR00019">
    <property type="entry name" value="LEURICHRPT"/>
</dbReference>
<keyword evidence="4" id="KW-1133">Transmembrane helix</keyword>
<dbReference type="Gene3D" id="3.80.10.10">
    <property type="entry name" value="Ribonuclease Inhibitor"/>
    <property type="match status" value="5"/>
</dbReference>
<feature type="chain" id="PRO_5029913972" description="Leucine rich repeat containing 32" evidence="5">
    <location>
        <begin position="35"/>
        <end position="682"/>
    </location>
</feature>
<dbReference type="Proteomes" id="UP000007648">
    <property type="component" value="Unassembled WGS sequence"/>
</dbReference>
<keyword evidence="1" id="KW-0433">Leucine-rich repeat</keyword>
<organism evidence="6 7">
    <name type="scientific">Sarcophilus harrisii</name>
    <name type="common">Tasmanian devil</name>
    <name type="synonym">Sarcophilus laniarius</name>
    <dbReference type="NCBI Taxonomy" id="9305"/>
    <lineage>
        <taxon>Eukaryota</taxon>
        <taxon>Metazoa</taxon>
        <taxon>Chordata</taxon>
        <taxon>Craniata</taxon>
        <taxon>Vertebrata</taxon>
        <taxon>Euteleostomi</taxon>
        <taxon>Mammalia</taxon>
        <taxon>Metatheria</taxon>
        <taxon>Dasyuromorphia</taxon>
        <taxon>Dasyuridae</taxon>
        <taxon>Sarcophilus</taxon>
    </lineage>
</organism>